<accession>A0AAU9PUN5</accession>
<dbReference type="AlphaFoldDB" id="A0AAU9PUN5"/>
<sequence>MVMYNKSRKVITFKMEQKVKKNLFKKQFCQILKLKVNGPFVVPSYDQILAMLNEMEHSPELTLINGILVPADVEVAEFSTLRIPKLLIDNPNDFTSIGRILEAMLSLVLVSNPVLIWYKEMVSDVSRALTPMKSKAKSKGLVIQEQTGEEHPQRTRKAAWVLKHFASKNLVTKPLPLRLKMMVFKTDDVIRTVDENEDTNT</sequence>
<name>A0AAU9PUN5_9ASTR</name>
<evidence type="ECO:0000313" key="1">
    <source>
        <dbReference type="EMBL" id="CAH1454102.1"/>
    </source>
</evidence>
<protein>
    <submittedName>
        <fullName evidence="1">Uncharacterized protein</fullName>
    </submittedName>
</protein>
<comment type="caution">
    <text evidence="1">The sequence shown here is derived from an EMBL/GenBank/DDBJ whole genome shotgun (WGS) entry which is preliminary data.</text>
</comment>
<gene>
    <name evidence="1" type="ORF">LVIROSA_LOCUS39296</name>
</gene>
<dbReference type="EMBL" id="CAKMRJ010005745">
    <property type="protein sequence ID" value="CAH1454102.1"/>
    <property type="molecule type" value="Genomic_DNA"/>
</dbReference>
<reference evidence="1 2" key="1">
    <citation type="submission" date="2022-01" db="EMBL/GenBank/DDBJ databases">
        <authorList>
            <person name="Xiong W."/>
            <person name="Schranz E."/>
        </authorList>
    </citation>
    <scope>NUCLEOTIDE SEQUENCE [LARGE SCALE GENOMIC DNA]</scope>
</reference>
<proteinExistence type="predicted"/>
<dbReference type="Proteomes" id="UP001157418">
    <property type="component" value="Unassembled WGS sequence"/>
</dbReference>
<organism evidence="1 2">
    <name type="scientific">Lactuca virosa</name>
    <dbReference type="NCBI Taxonomy" id="75947"/>
    <lineage>
        <taxon>Eukaryota</taxon>
        <taxon>Viridiplantae</taxon>
        <taxon>Streptophyta</taxon>
        <taxon>Embryophyta</taxon>
        <taxon>Tracheophyta</taxon>
        <taxon>Spermatophyta</taxon>
        <taxon>Magnoliopsida</taxon>
        <taxon>eudicotyledons</taxon>
        <taxon>Gunneridae</taxon>
        <taxon>Pentapetalae</taxon>
        <taxon>asterids</taxon>
        <taxon>campanulids</taxon>
        <taxon>Asterales</taxon>
        <taxon>Asteraceae</taxon>
        <taxon>Cichorioideae</taxon>
        <taxon>Cichorieae</taxon>
        <taxon>Lactucinae</taxon>
        <taxon>Lactuca</taxon>
    </lineage>
</organism>
<keyword evidence="2" id="KW-1185">Reference proteome</keyword>
<evidence type="ECO:0000313" key="2">
    <source>
        <dbReference type="Proteomes" id="UP001157418"/>
    </source>
</evidence>